<keyword evidence="3" id="KW-1185">Reference proteome</keyword>
<evidence type="ECO:0000313" key="2">
    <source>
        <dbReference type="EMBL" id="MFB9108996.1"/>
    </source>
</evidence>
<dbReference type="Proteomes" id="UP001589562">
    <property type="component" value="Unassembled WGS sequence"/>
</dbReference>
<evidence type="ECO:0000259" key="1">
    <source>
        <dbReference type="Pfam" id="PF04717"/>
    </source>
</evidence>
<dbReference type="Pfam" id="PF04717">
    <property type="entry name" value="Phage_base_V"/>
    <property type="match status" value="1"/>
</dbReference>
<evidence type="ECO:0000313" key="3">
    <source>
        <dbReference type="Proteomes" id="UP001589562"/>
    </source>
</evidence>
<dbReference type="InterPro" id="IPR037026">
    <property type="entry name" value="Vgr_OB-fold_dom_sf"/>
</dbReference>
<accession>A0ABV5HAR9</accession>
<proteinExistence type="predicted"/>
<dbReference type="RefSeq" id="WP_278008477.1">
    <property type="nucleotide sequence ID" value="NZ_CP121112.1"/>
</dbReference>
<organism evidence="2 3">
    <name type="scientific">Flavobacterium gyeonganense</name>
    <dbReference type="NCBI Taxonomy" id="1310418"/>
    <lineage>
        <taxon>Bacteria</taxon>
        <taxon>Pseudomonadati</taxon>
        <taxon>Bacteroidota</taxon>
        <taxon>Flavobacteriia</taxon>
        <taxon>Flavobacteriales</taxon>
        <taxon>Flavobacteriaceae</taxon>
        <taxon>Flavobacterium</taxon>
    </lineage>
</organism>
<sequence length="217" mass="25628">MNNNYFIPEIGEEVLVGFQGDNAQNPYVLGTHYNGIESEKEYNYYIGFSSREESYSYHLTFNAKDGSWFSLDKSDSFIPWGEKEIRTKNIVEKKHKSPVQLDISWYTYEKNYKNRQWYSGKIILPQNLENLLKSGIFKRLLICIEKDEHKDAVFGTLSLNGKNAEKKIMVFKLGRYDYKLEKQLSPEYILPKGFVFPKWEKGKEPLNTPDVDYWQEQ</sequence>
<dbReference type="EMBL" id="JBHMFE010000014">
    <property type="protein sequence ID" value="MFB9108996.1"/>
    <property type="molecule type" value="Genomic_DNA"/>
</dbReference>
<name>A0ABV5HAR9_9FLAO</name>
<dbReference type="Gene3D" id="2.40.50.230">
    <property type="entry name" value="Gp5 N-terminal domain"/>
    <property type="match status" value="1"/>
</dbReference>
<gene>
    <name evidence="2" type="ORF">ACFFVK_10440</name>
</gene>
<dbReference type="InterPro" id="IPR006531">
    <property type="entry name" value="Gp5/Vgr_OB"/>
</dbReference>
<feature type="domain" description="Gp5/Type VI secretion system Vgr protein OB-fold" evidence="1">
    <location>
        <begin position="5"/>
        <end position="33"/>
    </location>
</feature>
<reference evidence="2 3" key="1">
    <citation type="submission" date="2024-09" db="EMBL/GenBank/DDBJ databases">
        <authorList>
            <person name="Sun Q."/>
            <person name="Mori K."/>
        </authorList>
    </citation>
    <scope>NUCLEOTIDE SEQUENCE [LARGE SCALE GENOMIC DNA]</scope>
    <source>
        <strain evidence="2 3">CECT 8365</strain>
    </source>
</reference>
<comment type="caution">
    <text evidence="2">The sequence shown here is derived from an EMBL/GenBank/DDBJ whole genome shotgun (WGS) entry which is preliminary data.</text>
</comment>
<protein>
    <submittedName>
        <fullName evidence="2">Phage baseplate assembly protein V</fullName>
    </submittedName>
</protein>